<name>A0A7Y4NWQ7_9BACT</name>
<evidence type="ECO:0000313" key="2">
    <source>
        <dbReference type="Proteomes" id="UP000563426"/>
    </source>
</evidence>
<proteinExistence type="predicted"/>
<sequence length="666" mass="70864">MGWLLAGMPVSAAEPASGTDIKEMELLCKGAELLPSQGEPLDPRFIINRLGAVKLSKKAAPLMAFDLGGNEVSAWVQVERVTPKGVRHLFACGSVDHGVRYRLPEADAATEKDRLVVRLFDRPRGAAEQARLRSIREEREKVLLTPELIEREQAALRKWADVGAITEAVGKFVVSPKPNDTLEKSVEKAIADARSVVDLLETACPGGSVSTSEPGLLKKICEEKRSLQGMLGAVSEALGRYSDALKNDALKDRRQEFRDALRVAAGGLKPGALPEGDAREAHCTQIAMLNWLRSEKASHLVAQVELPLVDGERIAEAAYGGGDSRQDLSPVKDRPLAVLLHDVTSGVELGVGAHQVISGRNEPVEALAGFFSVAVRMLGVAKFAAAEQPAGAKVLPPQATSRGLDFSVEAPTLVCLGNPHNETASDGTPERVAKATLKVDTGAPSFARVGTRTLVVEPLEKGTRREIYVCDAQPCEPSKDNAKVRNRVVLDADQGSSFALLVEVAGTAAMEGQGGFTTPRYMPLGSSAGPQRVYELRGDYRTQDLASISVLFGRRMSRKWTLALGPSLLVGTSGGTFSQVGLRLGYEFSRGVFATTGPSLRFVQTATKEAPLGSRIAVANGDEPKVPAPPGLESQPRWGWSLGLAVDASALADAGKSLLKSVGVTE</sequence>
<gene>
    <name evidence="1" type="ORF">HMI49_34940</name>
</gene>
<dbReference type="EMBL" id="JABFJV010000316">
    <property type="protein sequence ID" value="NOK38407.1"/>
    <property type="molecule type" value="Genomic_DNA"/>
</dbReference>
<comment type="caution">
    <text evidence="1">The sequence shown here is derived from an EMBL/GenBank/DDBJ whole genome shotgun (WGS) entry which is preliminary data.</text>
</comment>
<dbReference type="RefSeq" id="WP_171438056.1">
    <property type="nucleotide sequence ID" value="NZ_JABFJV010000316.1"/>
</dbReference>
<reference evidence="1 2" key="1">
    <citation type="submission" date="2020-05" db="EMBL/GenBank/DDBJ databases">
        <authorList>
            <person name="Whitworth D."/>
        </authorList>
    </citation>
    <scope>NUCLEOTIDE SEQUENCE [LARGE SCALE GENOMIC DNA]</scope>
    <source>
        <strain evidence="1 2">AB043B</strain>
    </source>
</reference>
<dbReference type="AlphaFoldDB" id="A0A7Y4NWQ7"/>
<keyword evidence="2" id="KW-1185">Reference proteome</keyword>
<accession>A0A7Y4NWQ7</accession>
<protein>
    <submittedName>
        <fullName evidence="1">Uncharacterized protein</fullName>
    </submittedName>
</protein>
<organism evidence="1 2">
    <name type="scientific">Corallococcus exercitus</name>
    <dbReference type="NCBI Taxonomy" id="2316736"/>
    <lineage>
        <taxon>Bacteria</taxon>
        <taxon>Pseudomonadati</taxon>
        <taxon>Myxococcota</taxon>
        <taxon>Myxococcia</taxon>
        <taxon>Myxococcales</taxon>
        <taxon>Cystobacterineae</taxon>
        <taxon>Myxococcaceae</taxon>
        <taxon>Corallococcus</taxon>
    </lineage>
</organism>
<dbReference type="Proteomes" id="UP000563426">
    <property type="component" value="Unassembled WGS sequence"/>
</dbReference>
<evidence type="ECO:0000313" key="1">
    <source>
        <dbReference type="EMBL" id="NOK38407.1"/>
    </source>
</evidence>